<comment type="subcellular location">
    <subcellularLocation>
        <location evidence="2">Cell membrane</location>
        <topology evidence="2">Lipid-anchor</topology>
    </subcellularLocation>
    <subcellularLocation>
        <location evidence="3">Cell projection</location>
    </subcellularLocation>
    <subcellularLocation>
        <location evidence="1">Nucleus</location>
    </subcellularLocation>
</comment>
<keyword evidence="10" id="KW-0472">Membrane</keyword>
<evidence type="ECO:0000256" key="10">
    <source>
        <dbReference type="ARBA" id="ARBA00023136"/>
    </source>
</evidence>
<keyword evidence="8 20" id="KW-0040">ANK repeat</keyword>
<reference evidence="23 24" key="1">
    <citation type="journal article" date="2012" name="Nature">
        <title>The genomic landscape of species divergence in Ficedula flycatchers.</title>
        <authorList>
            <person name="Ellegren H."/>
            <person name="Smeds L."/>
            <person name="Burri R."/>
            <person name="Olason P.I."/>
            <person name="Backstrom N."/>
            <person name="Kawakami T."/>
            <person name="Kunstner A."/>
            <person name="Makinen H."/>
            <person name="Nadachowska-Brzyska K."/>
            <person name="Qvarnstrom A."/>
            <person name="Uebbing S."/>
            <person name="Wolf J.B."/>
        </authorList>
    </citation>
    <scope>NUCLEOTIDE SEQUENCE [LARGE SCALE GENOMIC DNA]</scope>
</reference>
<keyword evidence="15" id="KW-0636">Prenylation</keyword>
<reference evidence="23" key="2">
    <citation type="submission" date="2025-08" db="UniProtKB">
        <authorList>
            <consortium name="Ensembl"/>
        </authorList>
    </citation>
    <scope>IDENTIFICATION</scope>
</reference>
<dbReference type="PROSITE" id="PS50088">
    <property type="entry name" value="ANK_REPEAT"/>
    <property type="match status" value="4"/>
</dbReference>
<dbReference type="PANTHER" id="PTHR24179">
    <property type="entry name" value="PROTEIN PHOSPHATASE 1 REGULATORY SUBUNIT 12"/>
    <property type="match status" value="1"/>
</dbReference>
<dbReference type="Ensembl" id="ENSFALT00000035185.1">
    <property type="protein sequence ID" value="ENSFALP00000032852.1"/>
    <property type="gene ID" value="ENSFALG00000005657.2"/>
</dbReference>
<evidence type="ECO:0000256" key="13">
    <source>
        <dbReference type="ARBA" id="ARBA00023273"/>
    </source>
</evidence>
<dbReference type="GO" id="GO:1903589">
    <property type="term" value="P:positive regulation of blood vessel endothelial cell proliferation involved in sprouting angiogenesis"/>
    <property type="evidence" value="ECO:0007669"/>
    <property type="project" value="Ensembl"/>
</dbReference>
<keyword evidence="9 21" id="KW-0175">Coiled coil</keyword>
<sequence>MDAHVDLLTELQLLDKVPTLERLRAAQKRRAQQLKKWAQYEKEMQHKKRKHEKKRNAVNRKKVSFEASVALLEASLRNDVEEVCYLLKSNISPDLCNEDGLTALHQCCIDNYEDIVKLLLNHGANVNAKDNELWTPLHAAATCGHINLVKILIQHGADLLAVNADGNMPYDLCEDEPTLDVIETCMAYQGITQERINEMRAAPEQVMICDIHDILATGQDLNRTDAQGATLLHIAAANGYLHAAEVLLDQGASLDVKDWDGWEPLHAAAFWGQMQMAELLVSHGASLSARTSLDEMPIDLCEEEEFKVLLLELKHKHDVIMKSQMRHKSSLSRRTSSTGSRGKVVRRASLSDRTNLYRKECEKEAMVWQQLGAAEEGRSSGLIGEIGETRSDQENTDPNSVLENSSLLPELANKSTQCDTEVPLQNGLMASASPYQYSFSNGDVWSLHAAPDSSPGPVLPYSSPGLPEAAPFWGAYKEHNHQTLAELKRQRAAAKLLQHPFLSTHFSTGMAAVAESVGEAKSHLIESRTSPYSSNGTSVYYTVSSGDPPLLKFKAPMEEMEEKVMHTSWRGGQPLREVCTSGQSCFPHSWIQHFLAWSNKQAEVLHLGSLQGVTSLQ</sequence>
<evidence type="ECO:0000256" key="16">
    <source>
        <dbReference type="ARBA" id="ARBA00062280"/>
    </source>
</evidence>
<feature type="compositionally biased region" description="Low complexity" evidence="22">
    <location>
        <begin position="332"/>
        <end position="342"/>
    </location>
</feature>
<evidence type="ECO:0000256" key="15">
    <source>
        <dbReference type="ARBA" id="ARBA00023289"/>
    </source>
</evidence>
<evidence type="ECO:0000256" key="11">
    <source>
        <dbReference type="ARBA" id="ARBA00023139"/>
    </source>
</evidence>
<dbReference type="InterPro" id="IPR002110">
    <property type="entry name" value="Ankyrin_rpt"/>
</dbReference>
<dbReference type="AlphaFoldDB" id="A0A803WCZ6"/>
<organism evidence="23 24">
    <name type="scientific">Ficedula albicollis</name>
    <name type="common">Collared flycatcher</name>
    <name type="synonym">Muscicapa albicollis</name>
    <dbReference type="NCBI Taxonomy" id="59894"/>
    <lineage>
        <taxon>Eukaryota</taxon>
        <taxon>Metazoa</taxon>
        <taxon>Chordata</taxon>
        <taxon>Craniata</taxon>
        <taxon>Vertebrata</taxon>
        <taxon>Euteleostomi</taxon>
        <taxon>Archelosauria</taxon>
        <taxon>Archosauria</taxon>
        <taxon>Dinosauria</taxon>
        <taxon>Saurischia</taxon>
        <taxon>Theropoda</taxon>
        <taxon>Coelurosauria</taxon>
        <taxon>Aves</taxon>
        <taxon>Neognathae</taxon>
        <taxon>Neoaves</taxon>
        <taxon>Telluraves</taxon>
        <taxon>Australaves</taxon>
        <taxon>Passeriformes</taxon>
        <taxon>Muscicapidae</taxon>
        <taxon>Ficedula</taxon>
    </lineage>
</organism>
<dbReference type="SUPFAM" id="SSF48403">
    <property type="entry name" value="Ankyrin repeat"/>
    <property type="match status" value="1"/>
</dbReference>
<dbReference type="PROSITE" id="PS50297">
    <property type="entry name" value="ANK_REP_REGION"/>
    <property type="match status" value="4"/>
</dbReference>
<dbReference type="GO" id="GO:1903670">
    <property type="term" value="P:regulation of sprouting angiogenesis"/>
    <property type="evidence" value="ECO:0007669"/>
    <property type="project" value="TreeGrafter"/>
</dbReference>
<accession>A0A803WCZ6</accession>
<gene>
    <name evidence="23" type="primary">PPP1R16B</name>
</gene>
<evidence type="ECO:0000313" key="24">
    <source>
        <dbReference type="Proteomes" id="UP000016665"/>
    </source>
</evidence>
<evidence type="ECO:0000256" key="7">
    <source>
        <dbReference type="ARBA" id="ARBA00022737"/>
    </source>
</evidence>
<keyword evidence="14" id="KW-0449">Lipoprotein</keyword>
<dbReference type="FunFam" id="1.25.40.20:FF:000105">
    <property type="entry name" value="protein phosphatase 1 regulatory inhibitor subunit 16B"/>
    <property type="match status" value="1"/>
</dbReference>
<feature type="region of interest" description="Disordered" evidence="22">
    <location>
        <begin position="324"/>
        <end position="345"/>
    </location>
</feature>
<dbReference type="PIRSF" id="PIRSF038159">
    <property type="entry name" value="PP1_16AB_vert"/>
    <property type="match status" value="1"/>
</dbReference>
<dbReference type="GeneTree" id="ENSGT00940000154090"/>
<feature type="repeat" description="ANK" evidence="20">
    <location>
        <begin position="227"/>
        <end position="259"/>
    </location>
</feature>
<name>A0A803WCZ6_FICAL</name>
<proteinExistence type="predicted"/>
<evidence type="ECO:0000256" key="14">
    <source>
        <dbReference type="ARBA" id="ARBA00023288"/>
    </source>
</evidence>
<dbReference type="GO" id="GO:0051896">
    <property type="term" value="P:regulation of phosphatidylinositol 3-kinase/protein kinase B signal transduction"/>
    <property type="evidence" value="ECO:0007669"/>
    <property type="project" value="Ensembl"/>
</dbReference>
<dbReference type="PANTHER" id="PTHR24179:SF31">
    <property type="entry name" value="PROTEIN PHOSPHATASE 1 REGULATORY INHIBITOR SUBUNIT 16B"/>
    <property type="match status" value="1"/>
</dbReference>
<dbReference type="SMART" id="SM00248">
    <property type="entry name" value="ANK"/>
    <property type="match status" value="5"/>
</dbReference>
<evidence type="ECO:0000256" key="2">
    <source>
        <dbReference type="ARBA" id="ARBA00004193"/>
    </source>
</evidence>
<evidence type="ECO:0000256" key="3">
    <source>
        <dbReference type="ARBA" id="ARBA00004316"/>
    </source>
</evidence>
<keyword evidence="13" id="KW-0966">Cell projection</keyword>
<dbReference type="InterPro" id="IPR017417">
    <property type="entry name" value="Pase-1_reg_su_16AB"/>
</dbReference>
<reference evidence="23" key="3">
    <citation type="submission" date="2025-09" db="UniProtKB">
        <authorList>
            <consortium name="Ensembl"/>
        </authorList>
    </citation>
    <scope>IDENTIFICATION</scope>
</reference>
<dbReference type="InterPro" id="IPR051226">
    <property type="entry name" value="PP1_Regulatory_Subunit"/>
</dbReference>
<comment type="subunit">
    <text evidence="16">Interacts with PPP1CA, PPP1CB and MSN. Interacts (via its fourth ankyrin repeat) with the mature dimeric form of RPSA/LAMR1. Interacts with EEF1A1. Interacts with PTEN. Interacts with ECE1.</text>
</comment>
<dbReference type="PRINTS" id="PR01415">
    <property type="entry name" value="ANKYRIN"/>
</dbReference>
<keyword evidence="4" id="KW-1003">Cell membrane</keyword>
<dbReference type="GO" id="GO:0061028">
    <property type="term" value="P:establishment of endothelial barrier"/>
    <property type="evidence" value="ECO:0007669"/>
    <property type="project" value="Ensembl"/>
</dbReference>
<keyword evidence="5" id="KW-0488">Methylation</keyword>
<dbReference type="InterPro" id="IPR036770">
    <property type="entry name" value="Ankyrin_rpt-contain_sf"/>
</dbReference>
<feature type="coiled-coil region" evidence="21">
    <location>
        <begin position="23"/>
        <end position="61"/>
    </location>
</feature>
<keyword evidence="7" id="KW-0677">Repeat</keyword>
<evidence type="ECO:0000256" key="20">
    <source>
        <dbReference type="PROSITE-ProRule" id="PRU00023"/>
    </source>
</evidence>
<feature type="repeat" description="ANK" evidence="20">
    <location>
        <begin position="260"/>
        <end position="292"/>
    </location>
</feature>
<dbReference type="GO" id="GO:0005886">
    <property type="term" value="C:plasma membrane"/>
    <property type="evidence" value="ECO:0007669"/>
    <property type="project" value="UniProtKB-SubCell"/>
</dbReference>
<dbReference type="Gene3D" id="1.25.40.20">
    <property type="entry name" value="Ankyrin repeat-containing domain"/>
    <property type="match status" value="2"/>
</dbReference>
<evidence type="ECO:0000256" key="6">
    <source>
        <dbReference type="ARBA" id="ARBA00022553"/>
    </source>
</evidence>
<dbReference type="Proteomes" id="UP000016665">
    <property type="component" value="Chromosome 20"/>
</dbReference>
<dbReference type="GO" id="GO:0016607">
    <property type="term" value="C:nuclear speck"/>
    <property type="evidence" value="ECO:0007669"/>
    <property type="project" value="Ensembl"/>
</dbReference>
<dbReference type="GO" id="GO:0004857">
    <property type="term" value="F:enzyme inhibitor activity"/>
    <property type="evidence" value="ECO:0007669"/>
    <property type="project" value="TreeGrafter"/>
</dbReference>
<evidence type="ECO:0000256" key="17">
    <source>
        <dbReference type="ARBA" id="ARBA00068053"/>
    </source>
</evidence>
<dbReference type="GO" id="GO:0042995">
    <property type="term" value="C:cell projection"/>
    <property type="evidence" value="ECO:0007669"/>
    <property type="project" value="UniProtKB-SubCell"/>
</dbReference>
<keyword evidence="12" id="KW-0539">Nucleus</keyword>
<dbReference type="GO" id="GO:0017020">
    <property type="term" value="F:myosin phosphatase regulator activity"/>
    <property type="evidence" value="ECO:0007669"/>
    <property type="project" value="TreeGrafter"/>
</dbReference>
<evidence type="ECO:0000256" key="1">
    <source>
        <dbReference type="ARBA" id="ARBA00004123"/>
    </source>
</evidence>
<evidence type="ECO:0000256" key="9">
    <source>
        <dbReference type="ARBA" id="ARBA00023054"/>
    </source>
</evidence>
<feature type="repeat" description="ANK" evidence="20">
    <location>
        <begin position="132"/>
        <end position="164"/>
    </location>
</feature>
<evidence type="ECO:0000256" key="4">
    <source>
        <dbReference type="ARBA" id="ARBA00022475"/>
    </source>
</evidence>
<dbReference type="GO" id="GO:0048471">
    <property type="term" value="C:perinuclear region of cytoplasm"/>
    <property type="evidence" value="ECO:0007669"/>
    <property type="project" value="Ensembl"/>
</dbReference>
<evidence type="ECO:0000313" key="23">
    <source>
        <dbReference type="Ensembl" id="ENSFALP00000032852.1"/>
    </source>
</evidence>
<feature type="repeat" description="ANK" evidence="20">
    <location>
        <begin position="99"/>
        <end position="131"/>
    </location>
</feature>
<evidence type="ECO:0000256" key="21">
    <source>
        <dbReference type="SAM" id="Coils"/>
    </source>
</evidence>
<evidence type="ECO:0000256" key="22">
    <source>
        <dbReference type="SAM" id="MobiDB-lite"/>
    </source>
</evidence>
<dbReference type="FunFam" id="1.25.40.20:FF:000079">
    <property type="entry name" value="Protein phosphatase 1 regulatory subunit 16B"/>
    <property type="match status" value="1"/>
</dbReference>
<protein>
    <recommendedName>
        <fullName evidence="17">Protein phosphatase 1 regulatory inhibitor subunit 16B</fullName>
    </recommendedName>
    <alternativeName>
        <fullName evidence="19">CAAX box protein TIMAP</fullName>
    </alternativeName>
    <alternativeName>
        <fullName evidence="18">TGF-beta-inhibited membrane-associated protein</fullName>
    </alternativeName>
</protein>
<evidence type="ECO:0000256" key="8">
    <source>
        <dbReference type="ARBA" id="ARBA00023043"/>
    </source>
</evidence>
<keyword evidence="11" id="KW-0564">Palmitate</keyword>
<evidence type="ECO:0000256" key="5">
    <source>
        <dbReference type="ARBA" id="ARBA00022481"/>
    </source>
</evidence>
<keyword evidence="6" id="KW-0597">Phosphoprotein</keyword>
<evidence type="ECO:0000256" key="12">
    <source>
        <dbReference type="ARBA" id="ARBA00023242"/>
    </source>
</evidence>
<evidence type="ECO:0000256" key="18">
    <source>
        <dbReference type="ARBA" id="ARBA00083526"/>
    </source>
</evidence>
<evidence type="ECO:0000256" key="19">
    <source>
        <dbReference type="ARBA" id="ARBA00083824"/>
    </source>
</evidence>
<dbReference type="Pfam" id="PF12796">
    <property type="entry name" value="Ank_2"/>
    <property type="match status" value="2"/>
</dbReference>
<keyword evidence="24" id="KW-1185">Reference proteome</keyword>